<name>A0A843YRZ8_9BURK</name>
<keyword evidence="4 6" id="KW-1133">Transmembrane helix</keyword>
<evidence type="ECO:0000256" key="6">
    <source>
        <dbReference type="SAM" id="Phobius"/>
    </source>
</evidence>
<dbReference type="RefSeq" id="WP_153233893.1">
    <property type="nucleotide sequence ID" value="NZ_WINI01000003.1"/>
</dbReference>
<keyword evidence="3 6" id="KW-0812">Transmembrane</keyword>
<feature type="transmembrane region" description="Helical" evidence="6">
    <location>
        <begin position="259"/>
        <end position="276"/>
    </location>
</feature>
<feature type="transmembrane region" description="Helical" evidence="6">
    <location>
        <begin position="177"/>
        <end position="196"/>
    </location>
</feature>
<dbReference type="Pfam" id="PF01594">
    <property type="entry name" value="AI-2E_transport"/>
    <property type="match status" value="1"/>
</dbReference>
<feature type="transmembrane region" description="Helical" evidence="6">
    <location>
        <begin position="87"/>
        <end position="112"/>
    </location>
</feature>
<evidence type="ECO:0000256" key="2">
    <source>
        <dbReference type="ARBA" id="ARBA00009773"/>
    </source>
</evidence>
<feature type="transmembrane region" description="Helical" evidence="6">
    <location>
        <begin position="283"/>
        <end position="306"/>
    </location>
</feature>
<evidence type="ECO:0000256" key="1">
    <source>
        <dbReference type="ARBA" id="ARBA00004141"/>
    </source>
</evidence>
<accession>A0A843YRZ8</accession>
<gene>
    <name evidence="7" type="ORF">GEV47_06250</name>
</gene>
<evidence type="ECO:0000256" key="4">
    <source>
        <dbReference type="ARBA" id="ARBA00022989"/>
    </source>
</evidence>
<feature type="transmembrane region" description="Helical" evidence="6">
    <location>
        <begin position="232"/>
        <end position="253"/>
    </location>
</feature>
<keyword evidence="5 6" id="KW-0472">Membrane</keyword>
<feature type="transmembrane region" description="Helical" evidence="6">
    <location>
        <begin position="37"/>
        <end position="66"/>
    </location>
</feature>
<keyword evidence="8" id="KW-1185">Reference proteome</keyword>
<comment type="caution">
    <text evidence="7">The sequence shown here is derived from an EMBL/GenBank/DDBJ whole genome shotgun (WGS) entry which is preliminary data.</text>
</comment>
<comment type="subcellular location">
    <subcellularLocation>
        <location evidence="1">Membrane</location>
        <topology evidence="1">Multi-pass membrane protein</topology>
    </subcellularLocation>
</comment>
<comment type="similarity">
    <text evidence="2">Belongs to the autoinducer-2 exporter (AI-2E) (TC 2.A.86) family.</text>
</comment>
<sequence>MTPSASSTPHVNPQVDSPLPLLTHQRPVLRTASSFKIVAWALALVGLLLVMTLHLVSALLAGLLVFELVRSLTPLVQKRLTSERAHLISVVLLSAVVIGLLTAAILGIVAFFHGGPDRILVIQTKLMEVINQARAQVPALLKDYLPDDIADTQQMLSDWMQSHSGALTLAGKEAVQIFIHILVGMILGAMVALNAAHPMPILQPLAGELLERIRLLADAFHRIVFAQIKISLLNTVFTAIFLMVILPLLGLHLPLTKTMVVVTFLAGLLPVIGNLISNTVIVLIALSVSLYVAIAALVFLIVIHKFEYFLNARIVGSQINARSWELLTAMLLAEAAFGVPGVIAAPIYYAYIKSELHEMGWV</sequence>
<proteinExistence type="inferred from homology"/>
<evidence type="ECO:0000313" key="8">
    <source>
        <dbReference type="Proteomes" id="UP000451565"/>
    </source>
</evidence>
<feature type="transmembrane region" description="Helical" evidence="6">
    <location>
        <begin position="326"/>
        <end position="351"/>
    </location>
</feature>
<dbReference type="GO" id="GO:0016020">
    <property type="term" value="C:membrane"/>
    <property type="evidence" value="ECO:0007669"/>
    <property type="project" value="UniProtKB-SubCell"/>
</dbReference>
<dbReference type="InterPro" id="IPR002549">
    <property type="entry name" value="AI-2E-like"/>
</dbReference>
<dbReference type="EMBL" id="WINI01000003">
    <property type="protein sequence ID" value="MQR00278.1"/>
    <property type="molecule type" value="Genomic_DNA"/>
</dbReference>
<dbReference type="Proteomes" id="UP000451565">
    <property type="component" value="Unassembled WGS sequence"/>
</dbReference>
<dbReference type="AlphaFoldDB" id="A0A843YRZ8"/>
<dbReference type="OrthoDB" id="8113193at2"/>
<evidence type="ECO:0000256" key="3">
    <source>
        <dbReference type="ARBA" id="ARBA00022692"/>
    </source>
</evidence>
<protein>
    <submittedName>
        <fullName evidence="7">AI-2E family transporter</fullName>
    </submittedName>
</protein>
<organism evidence="7 8">
    <name type="scientific">Glaciimonas soli</name>
    <dbReference type="NCBI Taxonomy" id="2590999"/>
    <lineage>
        <taxon>Bacteria</taxon>
        <taxon>Pseudomonadati</taxon>
        <taxon>Pseudomonadota</taxon>
        <taxon>Betaproteobacteria</taxon>
        <taxon>Burkholderiales</taxon>
        <taxon>Oxalobacteraceae</taxon>
        <taxon>Glaciimonas</taxon>
    </lineage>
</organism>
<reference evidence="7 8" key="1">
    <citation type="submission" date="2019-10" db="EMBL/GenBank/DDBJ databases">
        <title>Glaciimonas soli sp. nov., a psychrophilic bacterium isolated from the forest soil of a high elevation mountain in Taiwan.</title>
        <authorList>
            <person name="Wang L.-T."/>
            <person name="Shieh W.Y."/>
        </authorList>
    </citation>
    <scope>NUCLEOTIDE SEQUENCE [LARGE SCALE GENOMIC DNA]</scope>
    <source>
        <strain evidence="7 8">GS1</strain>
    </source>
</reference>
<evidence type="ECO:0000256" key="5">
    <source>
        <dbReference type="ARBA" id="ARBA00023136"/>
    </source>
</evidence>
<evidence type="ECO:0000313" key="7">
    <source>
        <dbReference type="EMBL" id="MQR00278.1"/>
    </source>
</evidence>